<dbReference type="Proteomes" id="UP001597351">
    <property type="component" value="Unassembled WGS sequence"/>
</dbReference>
<organism evidence="1 2">
    <name type="scientific">Nocardioides aestuarii</name>
    <dbReference type="NCBI Taxonomy" id="252231"/>
    <lineage>
        <taxon>Bacteria</taxon>
        <taxon>Bacillati</taxon>
        <taxon>Actinomycetota</taxon>
        <taxon>Actinomycetes</taxon>
        <taxon>Propionibacteriales</taxon>
        <taxon>Nocardioidaceae</taxon>
        <taxon>Nocardioides</taxon>
    </lineage>
</organism>
<protein>
    <recommendedName>
        <fullName evidence="3">DUF4129 domain-containing protein</fullName>
    </recommendedName>
</protein>
<evidence type="ECO:0000313" key="2">
    <source>
        <dbReference type="Proteomes" id="UP001597351"/>
    </source>
</evidence>
<keyword evidence="2" id="KW-1185">Reference proteome</keyword>
<dbReference type="RefSeq" id="WP_343916235.1">
    <property type="nucleotide sequence ID" value="NZ_BAAAJT010000002.1"/>
</dbReference>
<sequence>MAGLLQAIAWLLLLAATPLVLLAALVGCHHVLPDVTWGRRRPEPATRTLEEVSADVRRVSARFHQEGMRHAQYEGRRQAYDRLLAEAATMLEVDHLLDVLPNGSHLDDERRRVERVLSGFGVLTPV</sequence>
<name>A0ABW4TMD7_9ACTN</name>
<dbReference type="EMBL" id="JBHUGD010000003">
    <property type="protein sequence ID" value="MFD1946256.1"/>
    <property type="molecule type" value="Genomic_DNA"/>
</dbReference>
<reference evidence="2" key="1">
    <citation type="journal article" date="2019" name="Int. J. Syst. Evol. Microbiol.">
        <title>The Global Catalogue of Microorganisms (GCM) 10K type strain sequencing project: providing services to taxonomists for standard genome sequencing and annotation.</title>
        <authorList>
            <consortium name="The Broad Institute Genomics Platform"/>
            <consortium name="The Broad Institute Genome Sequencing Center for Infectious Disease"/>
            <person name="Wu L."/>
            <person name="Ma J."/>
        </authorList>
    </citation>
    <scope>NUCLEOTIDE SEQUENCE [LARGE SCALE GENOMIC DNA]</scope>
    <source>
        <strain evidence="2">CGMCC 1.12477</strain>
    </source>
</reference>
<evidence type="ECO:0008006" key="3">
    <source>
        <dbReference type="Google" id="ProtNLM"/>
    </source>
</evidence>
<gene>
    <name evidence="1" type="ORF">ACFSDE_05590</name>
</gene>
<comment type="caution">
    <text evidence="1">The sequence shown here is derived from an EMBL/GenBank/DDBJ whole genome shotgun (WGS) entry which is preliminary data.</text>
</comment>
<accession>A0ABW4TMD7</accession>
<proteinExistence type="predicted"/>
<evidence type="ECO:0000313" key="1">
    <source>
        <dbReference type="EMBL" id="MFD1946256.1"/>
    </source>
</evidence>